<proteinExistence type="predicted"/>
<evidence type="ECO:0000313" key="1">
    <source>
        <dbReference type="EMBL" id="CAI9945653.1"/>
    </source>
</evidence>
<organism evidence="2">
    <name type="scientific">Hexamita inflata</name>
    <dbReference type="NCBI Taxonomy" id="28002"/>
    <lineage>
        <taxon>Eukaryota</taxon>
        <taxon>Metamonada</taxon>
        <taxon>Diplomonadida</taxon>
        <taxon>Hexamitidae</taxon>
        <taxon>Hexamitinae</taxon>
        <taxon>Hexamita</taxon>
    </lineage>
</organism>
<evidence type="ECO:0000313" key="4">
    <source>
        <dbReference type="EMBL" id="CAL6012555.1"/>
    </source>
</evidence>
<reference evidence="3 5" key="2">
    <citation type="submission" date="2024-07" db="EMBL/GenBank/DDBJ databases">
        <authorList>
            <person name="Akdeniz Z."/>
        </authorList>
    </citation>
    <scope>NUCLEOTIDE SEQUENCE [LARGE SCALE GENOMIC DNA]</scope>
</reference>
<dbReference type="EMBL" id="CATOUU010000747">
    <property type="protein sequence ID" value="CAI9945653.1"/>
    <property type="molecule type" value="Genomic_DNA"/>
</dbReference>
<evidence type="ECO:0000313" key="5">
    <source>
        <dbReference type="Proteomes" id="UP001642409"/>
    </source>
</evidence>
<sequence length="78" mass="8963">MNKESFVKETHPQCPPLRMLFDKNRKQVDGFPPSYFKQQLKTQPDTKIVIEEENVFIKSAQAFCSLILGNEFLCVGGK</sequence>
<accession>A0AA86UUJ9</accession>
<dbReference type="EMBL" id="CAXDID020000027">
    <property type="protein sequence ID" value="CAL5991456.1"/>
    <property type="molecule type" value="Genomic_DNA"/>
</dbReference>
<keyword evidence="5" id="KW-1185">Reference proteome</keyword>
<comment type="caution">
    <text evidence="2">The sequence shown here is derived from an EMBL/GenBank/DDBJ whole genome shotgun (WGS) entry which is preliminary data.</text>
</comment>
<name>A0AA86UUJ9_9EUKA</name>
<gene>
    <name evidence="3" type="ORF">HINF_LOCUS12106</name>
    <name evidence="4" type="ORF">HINF_LOCUS23363</name>
    <name evidence="1" type="ORF">HINF_LOCUS33298</name>
    <name evidence="2" type="ORF">HINF_LOCUS52816</name>
</gene>
<dbReference type="EMBL" id="CATOUU010000985">
    <property type="protein sequence ID" value="CAI9965171.1"/>
    <property type="molecule type" value="Genomic_DNA"/>
</dbReference>
<reference evidence="2" key="1">
    <citation type="submission" date="2023-06" db="EMBL/GenBank/DDBJ databases">
        <authorList>
            <person name="Kurt Z."/>
        </authorList>
    </citation>
    <scope>NUCLEOTIDE SEQUENCE</scope>
</reference>
<dbReference type="EMBL" id="CAXDID020000066">
    <property type="protein sequence ID" value="CAL6012555.1"/>
    <property type="molecule type" value="Genomic_DNA"/>
</dbReference>
<evidence type="ECO:0000313" key="2">
    <source>
        <dbReference type="EMBL" id="CAI9965171.1"/>
    </source>
</evidence>
<dbReference type="AlphaFoldDB" id="A0AA86UUJ9"/>
<dbReference type="Proteomes" id="UP001642409">
    <property type="component" value="Unassembled WGS sequence"/>
</dbReference>
<protein>
    <submittedName>
        <fullName evidence="2">RNA recognition motif-containing protein</fullName>
    </submittedName>
    <submittedName>
        <fullName evidence="3">RNA_recognition motif-containing protein</fullName>
    </submittedName>
</protein>
<evidence type="ECO:0000313" key="3">
    <source>
        <dbReference type="EMBL" id="CAL5991456.1"/>
    </source>
</evidence>